<keyword evidence="3" id="KW-0645">Protease</keyword>
<proteinExistence type="predicted"/>
<sequence length="983" mass="105612">MTTSHTTAPHKTADLQAPVLPPLPAAGSQVGRYHVEEVHDLPEMQGTLVLLRHENGARHAHVQREDDNLAFGVTFPTVPQDSSGVAHILEHNVLMGSQKYPVADPFFTMIPRSLSTFMNAMTAADWTTYPFSTRNRADFFNLLSVYLDATFFPLLRRESFLQDGWRLEFETPDDPTSPLKLGGVVYNEMKGAMATPGSVLYRAFGKALYPDLTYANNSGGTPADIPSLSYEGMKAFHAAHYHPSNAYFYSYGNVALEEVLDVIEREVMSRFSAQELDVSVPDQPAFSAPRREEVAYAGSDLERGSQVVVGWKLGYSADPRENLRWSVLSDVLLGNSAAPLTQPLIDSGLGTALADVGGYRDSYREGAFAAGLKGLPLEQTDAVEALVLDTLRQIAEEGLDQELIESSLHGFELGSREVSNAGFPYGLGVMFGLVGPWMNGGHPANALRLEPELERLRADLKAGPVFEPMLRELLDSPHRVTLTLTPDPELAAKTEADEAEQVAQMGAALDDAGRERILADSAALAQWQAQEPDSTVLPSLGLDDVTRQLPRPDYAEERTGAALLGRIPQPTGGLTYLDVQTRLPELSAAQVEALGLYAGALTQSGAGERDYLALARRTEAVTGGIGASIGVGHAPDSLEHVRLSLTLSGKALERNGAALTELMRDLLAEPRFTEARLRQLLDQRYAALKNSVVSAGNAYAERLAAAQVSRAGALQETMSGLTSLERLKGLTGKGSDLSGLLGTFAQITQALPHGEALLALTATPHGVDLDVSGLGQVFAAGGHTAQPGAALLDRQPQARVTDSPVSFNAVAWETVPFSHPDSPALLVLTRLLRSEYLLGEIREKGGAYGAGASLDSRAGVLTMSSYRDPQLDRTFEVFAGVPAFLSSGRIKSSHLTEAVLGASKTLDPLTSPDTVGRMRFFGDHAGFTVEVKEAYLARLLTVTLDDVNRVAATYLTPERAAYATVTGKAPTQDSGFDWAVQEI</sequence>
<dbReference type="PANTHER" id="PTHR43016">
    <property type="entry name" value="PRESEQUENCE PROTEASE"/>
    <property type="match status" value="1"/>
</dbReference>
<feature type="domain" description="Peptidase M16C associated" evidence="2">
    <location>
        <begin position="484"/>
        <end position="730"/>
    </location>
</feature>
<dbReference type="Pfam" id="PF05193">
    <property type="entry name" value="Peptidase_M16_C"/>
    <property type="match status" value="1"/>
</dbReference>
<keyword evidence="3" id="KW-0482">Metalloprotease</keyword>
<evidence type="ECO:0000256" key="1">
    <source>
        <dbReference type="SAM" id="MobiDB-lite"/>
    </source>
</evidence>
<dbReference type="InterPro" id="IPR055130">
    <property type="entry name" value="PreP_C"/>
</dbReference>
<keyword evidence="4" id="KW-1185">Reference proteome</keyword>
<evidence type="ECO:0000259" key="2">
    <source>
        <dbReference type="SMART" id="SM01264"/>
    </source>
</evidence>
<evidence type="ECO:0000313" key="4">
    <source>
        <dbReference type="Proteomes" id="UP000632154"/>
    </source>
</evidence>
<protein>
    <submittedName>
        <fullName evidence="3">Metalloprotease</fullName>
    </submittedName>
</protein>
<dbReference type="Gene3D" id="3.30.830.10">
    <property type="entry name" value="Metalloenzyme, LuxS/M16 peptidase-like"/>
    <property type="match status" value="4"/>
</dbReference>
<dbReference type="SUPFAM" id="SSF63411">
    <property type="entry name" value="LuxS/MPP-like metallohydrolase"/>
    <property type="match status" value="4"/>
</dbReference>
<dbReference type="Pfam" id="PF00675">
    <property type="entry name" value="Peptidase_M16"/>
    <property type="match status" value="1"/>
</dbReference>
<name>A0ABQ3K676_9DEIO</name>
<keyword evidence="3" id="KW-0378">Hydrolase</keyword>
<dbReference type="PANTHER" id="PTHR43016:SF13">
    <property type="entry name" value="PRESEQUENCE PROTEASE, MITOCHONDRIAL"/>
    <property type="match status" value="1"/>
</dbReference>
<organism evidence="3 4">
    <name type="scientific">Deinococcus piscis</name>
    <dbReference type="NCBI Taxonomy" id="394230"/>
    <lineage>
        <taxon>Bacteria</taxon>
        <taxon>Thermotogati</taxon>
        <taxon>Deinococcota</taxon>
        <taxon>Deinococci</taxon>
        <taxon>Deinococcales</taxon>
        <taxon>Deinococcaceae</taxon>
        <taxon>Deinococcus</taxon>
    </lineage>
</organism>
<comment type="caution">
    <text evidence="3">The sequence shown here is derived from an EMBL/GenBank/DDBJ whole genome shotgun (WGS) entry which is preliminary data.</text>
</comment>
<dbReference type="InterPro" id="IPR013578">
    <property type="entry name" value="Peptidase_M16C_assoc"/>
</dbReference>
<gene>
    <name evidence="3" type="ORF">GCM10017783_16780</name>
</gene>
<dbReference type="Pfam" id="PF22516">
    <property type="entry name" value="PreP_C"/>
    <property type="match status" value="1"/>
</dbReference>
<dbReference type="Proteomes" id="UP000632154">
    <property type="component" value="Unassembled WGS sequence"/>
</dbReference>
<dbReference type="EMBL" id="BNAL01000020">
    <property type="protein sequence ID" value="GHG04877.1"/>
    <property type="molecule type" value="Genomic_DNA"/>
</dbReference>
<dbReference type="InterPro" id="IPR011249">
    <property type="entry name" value="Metalloenz_LuxS/M16"/>
</dbReference>
<accession>A0ABQ3K676</accession>
<evidence type="ECO:0000313" key="3">
    <source>
        <dbReference type="EMBL" id="GHG04877.1"/>
    </source>
</evidence>
<dbReference type="Pfam" id="PF08367">
    <property type="entry name" value="M16C_assoc"/>
    <property type="match status" value="1"/>
</dbReference>
<dbReference type="SMART" id="SM01264">
    <property type="entry name" value="M16C_associated"/>
    <property type="match status" value="1"/>
</dbReference>
<reference evidence="4" key="1">
    <citation type="journal article" date="2019" name="Int. J. Syst. Evol. Microbiol.">
        <title>The Global Catalogue of Microorganisms (GCM) 10K type strain sequencing project: providing services to taxonomists for standard genome sequencing and annotation.</title>
        <authorList>
            <consortium name="The Broad Institute Genomics Platform"/>
            <consortium name="The Broad Institute Genome Sequencing Center for Infectious Disease"/>
            <person name="Wu L."/>
            <person name="Ma J."/>
        </authorList>
    </citation>
    <scope>NUCLEOTIDE SEQUENCE [LARGE SCALE GENOMIC DNA]</scope>
    <source>
        <strain evidence="4">CGMCC 1.18439</strain>
    </source>
</reference>
<dbReference type="InterPro" id="IPR007863">
    <property type="entry name" value="Peptidase_M16_C"/>
</dbReference>
<dbReference type="RefSeq" id="WP_189643245.1">
    <property type="nucleotide sequence ID" value="NZ_BNAL01000020.1"/>
</dbReference>
<dbReference type="InterPro" id="IPR011765">
    <property type="entry name" value="Pept_M16_N"/>
</dbReference>
<feature type="region of interest" description="Disordered" evidence="1">
    <location>
        <begin position="1"/>
        <end position="22"/>
    </location>
</feature>
<dbReference type="GO" id="GO:0008237">
    <property type="term" value="F:metallopeptidase activity"/>
    <property type="evidence" value="ECO:0007669"/>
    <property type="project" value="UniProtKB-KW"/>
</dbReference>